<feature type="transmembrane region" description="Helical" evidence="8">
    <location>
        <begin position="276"/>
        <end position="297"/>
    </location>
</feature>
<evidence type="ECO:0000256" key="5">
    <source>
        <dbReference type="ARBA" id="ARBA00022989"/>
    </source>
</evidence>
<evidence type="ECO:0000256" key="3">
    <source>
        <dbReference type="ARBA" id="ARBA00022448"/>
    </source>
</evidence>
<keyword evidence="4 8" id="KW-0812">Transmembrane</keyword>
<feature type="region of interest" description="Disordered" evidence="7">
    <location>
        <begin position="646"/>
        <end position="755"/>
    </location>
</feature>
<organism evidence="9 10">
    <name type="scientific">Edaphochlamys debaryana</name>
    <dbReference type="NCBI Taxonomy" id="47281"/>
    <lineage>
        <taxon>Eukaryota</taxon>
        <taxon>Viridiplantae</taxon>
        <taxon>Chlorophyta</taxon>
        <taxon>core chlorophytes</taxon>
        <taxon>Chlorophyceae</taxon>
        <taxon>CS clade</taxon>
        <taxon>Chlamydomonadales</taxon>
        <taxon>Chlamydomonadales incertae sedis</taxon>
        <taxon>Edaphochlamys</taxon>
    </lineage>
</organism>
<reference evidence="9" key="1">
    <citation type="journal article" date="2020" name="bioRxiv">
        <title>Comparative genomics of Chlamydomonas.</title>
        <authorList>
            <person name="Craig R.J."/>
            <person name="Hasan A.R."/>
            <person name="Ness R.W."/>
            <person name="Keightley P.D."/>
        </authorList>
    </citation>
    <scope>NUCLEOTIDE SEQUENCE</scope>
    <source>
        <strain evidence="9">CCAP 11/70</strain>
    </source>
</reference>
<evidence type="ECO:0000313" key="10">
    <source>
        <dbReference type="Proteomes" id="UP000612055"/>
    </source>
</evidence>
<evidence type="ECO:0000256" key="1">
    <source>
        <dbReference type="ARBA" id="ARBA00004141"/>
    </source>
</evidence>
<feature type="compositionally biased region" description="Gly residues" evidence="7">
    <location>
        <begin position="732"/>
        <end position="746"/>
    </location>
</feature>
<dbReference type="EMBL" id="JAEHOE010000033">
    <property type="protein sequence ID" value="KAG2494103.1"/>
    <property type="molecule type" value="Genomic_DNA"/>
</dbReference>
<feature type="transmembrane region" description="Helical" evidence="8">
    <location>
        <begin position="768"/>
        <end position="788"/>
    </location>
</feature>
<feature type="transmembrane region" description="Helical" evidence="8">
    <location>
        <begin position="201"/>
        <end position="225"/>
    </location>
</feature>
<name>A0A835Y1C0_9CHLO</name>
<keyword evidence="6 8" id="KW-0472">Membrane</keyword>
<evidence type="ECO:0000256" key="6">
    <source>
        <dbReference type="ARBA" id="ARBA00023136"/>
    </source>
</evidence>
<feature type="region of interest" description="Disordered" evidence="7">
    <location>
        <begin position="379"/>
        <end position="435"/>
    </location>
</feature>
<feature type="region of interest" description="Disordered" evidence="7">
    <location>
        <begin position="316"/>
        <end position="335"/>
    </location>
</feature>
<dbReference type="PANTHER" id="PTHR10332">
    <property type="entry name" value="EQUILIBRATIVE NUCLEOSIDE TRANSPORTER"/>
    <property type="match status" value="1"/>
</dbReference>
<feature type="region of interest" description="Disordered" evidence="7">
    <location>
        <begin position="1"/>
        <end position="74"/>
    </location>
</feature>
<evidence type="ECO:0000256" key="2">
    <source>
        <dbReference type="ARBA" id="ARBA00007965"/>
    </source>
</evidence>
<feature type="compositionally biased region" description="Low complexity" evidence="7">
    <location>
        <begin position="674"/>
        <end position="683"/>
    </location>
</feature>
<evidence type="ECO:0000313" key="9">
    <source>
        <dbReference type="EMBL" id="KAG2494103.1"/>
    </source>
</evidence>
<feature type="compositionally biased region" description="Gly residues" evidence="7">
    <location>
        <begin position="684"/>
        <end position="698"/>
    </location>
</feature>
<feature type="compositionally biased region" description="Low complexity" evidence="7">
    <location>
        <begin position="706"/>
        <end position="731"/>
    </location>
</feature>
<evidence type="ECO:0000256" key="8">
    <source>
        <dbReference type="SAM" id="Phobius"/>
    </source>
</evidence>
<dbReference type="OrthoDB" id="1856718at2759"/>
<keyword evidence="5 8" id="KW-1133">Transmembrane helix</keyword>
<feature type="transmembrane region" description="Helical" evidence="8">
    <location>
        <begin position="120"/>
        <end position="139"/>
    </location>
</feature>
<comment type="similarity">
    <text evidence="2">Belongs to the SLC29A/ENT transporter (TC 2.A.57) family.</text>
</comment>
<evidence type="ECO:0000256" key="7">
    <source>
        <dbReference type="SAM" id="MobiDB-lite"/>
    </source>
</evidence>
<keyword evidence="3" id="KW-0813">Transport</keyword>
<sequence>MRTALNNGWRPAPTADAPDDEPGSRLLPSFPAPTSGAYQPLGPPPSASTHPHSHPRPHQPHHPQPHQPHRPHRLHHPDAAFWARAVYFLLGAGLLAAWNALITATDYFSAVYPGWHTDRLFTVAYLPVCMVALAWSIRYPDAVSLAWRIRGGYAGFTVCMAAVPLLDALLVSTSDIGTDPQPGGAGAGPPSAPPSAAPASALAAVVACVALVGLCDGFCQGALFGEAAQLPPAYTHAVVSGTASSGLLVCLLRLASKASFEAGGGDPRVGLREGTRLYFAIAGGLAFSCLVAYDALLPRLLTAAGLQERGGAVITDGGGGGADGESAPLLGPPSSAAAAAAPALELELSASGSALESRSGSRGGSGHGGNAYLNGLAGKADDLDGSGEGGGGGGDGAGGSPRLPASLVPRDSPPRLPPGGGRPGPRPDPSPFAPLAAAATEDSPLLPPASAAAAAAAASAAAGSAVWRCLALGWRLCAAMVLVYAVTLSIFPGFLAEDVHSAELGDWYPILLITVFNIADLVGKSVPCLEPERDPRDSGHNPGLAGLDAGRLQRQQWAARGGAGGGLARRLALAVLRPLRHPRGLLTVTLVRGVVAAPAFLMAARLAAPAWAMVALTAVLGFSNGYLTAQLLTMGPASVVGHAPAPAPAPHALPPPPAPAPALQPGPPPRPSKRPGLGAASSGAGPGPAGTGSDGTGPAGAYERLPAAPGAASPGPKDDWASSSGSAPSAGLGPGGPHVGGEGPGGAHVDAHGHAAGRHPDAEVLETLLVLSLVGGLNVGAYLGWLWLLG</sequence>
<evidence type="ECO:0000256" key="4">
    <source>
        <dbReference type="ARBA" id="ARBA00022692"/>
    </source>
</evidence>
<feature type="compositionally biased region" description="Gly residues" evidence="7">
    <location>
        <begin position="386"/>
        <end position="399"/>
    </location>
</feature>
<dbReference type="GO" id="GO:0005337">
    <property type="term" value="F:nucleoside transmembrane transporter activity"/>
    <property type="evidence" value="ECO:0007669"/>
    <property type="project" value="InterPro"/>
</dbReference>
<comment type="caution">
    <text evidence="9">The sequence shown here is derived from an EMBL/GenBank/DDBJ whole genome shotgun (WGS) entry which is preliminary data.</text>
</comment>
<dbReference type="Proteomes" id="UP000612055">
    <property type="component" value="Unassembled WGS sequence"/>
</dbReference>
<feature type="transmembrane region" description="Helical" evidence="8">
    <location>
        <begin position="79"/>
        <end position="100"/>
    </location>
</feature>
<dbReference type="InterPro" id="IPR002259">
    <property type="entry name" value="Eqnu_transpt"/>
</dbReference>
<dbReference type="AlphaFoldDB" id="A0A835Y1C0"/>
<comment type="subcellular location">
    <subcellularLocation>
        <location evidence="1">Membrane</location>
        <topology evidence="1">Multi-pass membrane protein</topology>
    </subcellularLocation>
</comment>
<dbReference type="Pfam" id="PF01733">
    <property type="entry name" value="Nucleoside_tran"/>
    <property type="match status" value="2"/>
</dbReference>
<dbReference type="GO" id="GO:0005886">
    <property type="term" value="C:plasma membrane"/>
    <property type="evidence" value="ECO:0007669"/>
    <property type="project" value="TreeGrafter"/>
</dbReference>
<feature type="compositionally biased region" description="Pro residues" evidence="7">
    <location>
        <begin position="646"/>
        <end position="670"/>
    </location>
</feature>
<feature type="transmembrane region" description="Helical" evidence="8">
    <location>
        <begin position="151"/>
        <end position="171"/>
    </location>
</feature>
<keyword evidence="10" id="KW-1185">Reference proteome</keyword>
<dbReference type="PANTHER" id="PTHR10332:SF10">
    <property type="entry name" value="EQUILIBRATIVE NUCLEOSIDE TRANSPORTER 4"/>
    <property type="match status" value="1"/>
</dbReference>
<proteinExistence type="inferred from homology"/>
<protein>
    <submittedName>
        <fullName evidence="9">Uncharacterized protein</fullName>
    </submittedName>
</protein>
<feature type="compositionally biased region" description="Basic residues" evidence="7">
    <location>
        <begin position="51"/>
        <end position="74"/>
    </location>
</feature>
<gene>
    <name evidence="9" type="ORF">HYH03_007742</name>
</gene>
<accession>A0A835Y1C0</accession>
<feature type="compositionally biased region" description="Low complexity" evidence="7">
    <location>
        <begin position="324"/>
        <end position="335"/>
    </location>
</feature>